<evidence type="ECO:0008006" key="3">
    <source>
        <dbReference type="Google" id="ProtNLM"/>
    </source>
</evidence>
<dbReference type="SUPFAM" id="SSF53756">
    <property type="entry name" value="UDP-Glycosyltransferase/glycogen phosphorylase"/>
    <property type="match status" value="1"/>
</dbReference>
<comment type="caution">
    <text evidence="1">The sequence shown here is derived from an EMBL/GenBank/DDBJ whole genome shotgun (WGS) entry which is preliminary data.</text>
</comment>
<dbReference type="AlphaFoldDB" id="A0A2K1QAA7"/>
<name>A0A2K1QAA7_9GAMM</name>
<dbReference type="Proteomes" id="UP000236345">
    <property type="component" value="Unassembled WGS sequence"/>
</dbReference>
<evidence type="ECO:0000313" key="2">
    <source>
        <dbReference type="Proteomes" id="UP000236345"/>
    </source>
</evidence>
<dbReference type="EMBL" id="NWUO01000005">
    <property type="protein sequence ID" value="PNS11976.1"/>
    <property type="molecule type" value="Genomic_DNA"/>
</dbReference>
<protein>
    <recommendedName>
        <fullName evidence="3">Glycosyltransferase</fullName>
    </recommendedName>
</protein>
<sequence>MEQLKKEGHECDLLSDGDGWKGFTSTLSLPKRDKLTGVEKLLYPALDFIGLAGIRNYLNSQQFLDSIGDYDVIQLINPVAVKAFGALGNLLLIRKLIKKAPRLYLCALGGDFNVERFYLTKTLKYTPWSNFSFKRAFHYYQNISFFFPMYLILHYYTLRNVKKIIPGLYEYKQAYINNSKCTEIINLPINCEAYKYQETKINSPLKIFYSKKPHIGDYYKKGYQYFDEALQILKAKDVAFELVTANGIPFEEYKQLLSDCDILLDQTLSYDRGMSGVIGMANGMITFSGNESAVEAYYRKTIPCINAEPDSQKISSQLEDIIVNYPDYVHLREESKKFVKETHSVDIIVAKYLKVWSE</sequence>
<gene>
    <name evidence="1" type="ORF">COO59_08270</name>
</gene>
<proteinExistence type="predicted"/>
<reference evidence="2" key="1">
    <citation type="submission" date="2017-09" db="EMBL/GenBank/DDBJ databases">
        <authorList>
            <person name="Palmer M."/>
            <person name="Steenkamp E.T."/>
            <person name="Coetzee M.P."/>
            <person name="Avontuur J.R."/>
            <person name="Van Zyl E."/>
            <person name="Chan W.-Y."/>
            <person name="Blom J."/>
            <person name="Venter S.N."/>
        </authorList>
    </citation>
    <scope>NUCLEOTIDE SEQUENCE [LARGE SCALE GENOMIC DNA]</scope>
    <source>
        <strain evidence="2">QC88-366</strain>
    </source>
</reference>
<evidence type="ECO:0000313" key="1">
    <source>
        <dbReference type="EMBL" id="PNS11976.1"/>
    </source>
</evidence>
<keyword evidence="2" id="KW-1185">Reference proteome</keyword>
<organism evidence="1 2">
    <name type="scientific">Mixta theicola</name>
    <dbReference type="NCBI Taxonomy" id="1458355"/>
    <lineage>
        <taxon>Bacteria</taxon>
        <taxon>Pseudomonadati</taxon>
        <taxon>Pseudomonadota</taxon>
        <taxon>Gammaproteobacteria</taxon>
        <taxon>Enterobacterales</taxon>
        <taxon>Erwiniaceae</taxon>
        <taxon>Mixta</taxon>
    </lineage>
</organism>
<accession>A0A2K1QAA7</accession>